<gene>
    <name evidence="3" type="ORF">MAR_033711</name>
</gene>
<feature type="signal peptide" evidence="2">
    <location>
        <begin position="1"/>
        <end position="19"/>
    </location>
</feature>
<keyword evidence="2" id="KW-0732">Signal</keyword>
<evidence type="ECO:0000313" key="4">
    <source>
        <dbReference type="Proteomes" id="UP001164746"/>
    </source>
</evidence>
<evidence type="ECO:0000313" key="3">
    <source>
        <dbReference type="EMBL" id="WAR31169.1"/>
    </source>
</evidence>
<organism evidence="3 4">
    <name type="scientific">Mya arenaria</name>
    <name type="common">Soft-shell clam</name>
    <dbReference type="NCBI Taxonomy" id="6604"/>
    <lineage>
        <taxon>Eukaryota</taxon>
        <taxon>Metazoa</taxon>
        <taxon>Spiralia</taxon>
        <taxon>Lophotrochozoa</taxon>
        <taxon>Mollusca</taxon>
        <taxon>Bivalvia</taxon>
        <taxon>Autobranchia</taxon>
        <taxon>Heteroconchia</taxon>
        <taxon>Euheterodonta</taxon>
        <taxon>Imparidentia</taxon>
        <taxon>Neoheterodontei</taxon>
        <taxon>Myida</taxon>
        <taxon>Myoidea</taxon>
        <taxon>Myidae</taxon>
        <taxon>Mya</taxon>
    </lineage>
</organism>
<keyword evidence="4" id="KW-1185">Reference proteome</keyword>
<proteinExistence type="predicted"/>
<evidence type="ECO:0000256" key="2">
    <source>
        <dbReference type="SAM" id="SignalP"/>
    </source>
</evidence>
<protein>
    <submittedName>
        <fullName evidence="3">Uncharacterized protein</fullName>
    </submittedName>
</protein>
<accession>A0ABY7GC71</accession>
<sequence>MWLQPSAIVLMMVLQTCVAGRFERLERRLELKLKSFQASVEVLALHVVGQIEDNNKTLIALNSQVRDHIANETESLEVFKTSILQDVNETRARVQNETTELEKKVEKLIGKANEVVGIIDEQRSTIEDGIMVTIRALPGVVGLHGPTVLSHVKAEAEVDTGLVMYTRLLLMEFALEMIQIQRNASFTSFV</sequence>
<feature type="non-terminal residue" evidence="3">
    <location>
        <position position="1"/>
    </location>
</feature>
<dbReference type="EMBL" id="CP111028">
    <property type="protein sequence ID" value="WAR31169.1"/>
    <property type="molecule type" value="Genomic_DNA"/>
</dbReference>
<evidence type="ECO:0000256" key="1">
    <source>
        <dbReference type="SAM" id="Coils"/>
    </source>
</evidence>
<keyword evidence="1" id="KW-0175">Coiled coil</keyword>
<name>A0ABY7GC71_MYAAR</name>
<reference evidence="3" key="1">
    <citation type="submission" date="2022-11" db="EMBL/GenBank/DDBJ databases">
        <title>Centuries of genome instability and evolution in soft-shell clam transmissible cancer (bioRxiv).</title>
        <authorList>
            <person name="Hart S.F.M."/>
            <person name="Yonemitsu M.A."/>
            <person name="Giersch R.M."/>
            <person name="Beal B.F."/>
            <person name="Arriagada G."/>
            <person name="Davis B.W."/>
            <person name="Ostrander E.A."/>
            <person name="Goff S.P."/>
            <person name="Metzger M.J."/>
        </authorList>
    </citation>
    <scope>NUCLEOTIDE SEQUENCE</scope>
    <source>
        <strain evidence="3">MELC-2E11</strain>
        <tissue evidence="3">Siphon/mantle</tissue>
    </source>
</reference>
<feature type="chain" id="PRO_5045386842" evidence="2">
    <location>
        <begin position="20"/>
        <end position="190"/>
    </location>
</feature>
<feature type="coiled-coil region" evidence="1">
    <location>
        <begin position="84"/>
        <end position="111"/>
    </location>
</feature>
<dbReference type="Proteomes" id="UP001164746">
    <property type="component" value="Chromosome 17"/>
</dbReference>